<dbReference type="InterPro" id="IPR013126">
    <property type="entry name" value="Hsp_70_fam"/>
</dbReference>
<dbReference type="PANTHER" id="PTHR19375">
    <property type="entry name" value="HEAT SHOCK PROTEIN 70KDA"/>
    <property type="match status" value="1"/>
</dbReference>
<keyword evidence="3 4" id="KW-0067">ATP-binding</keyword>
<dbReference type="InterPro" id="IPR043129">
    <property type="entry name" value="ATPase_NBD"/>
</dbReference>
<dbReference type="PROSITE" id="PS00329">
    <property type="entry name" value="HSP70_2"/>
    <property type="match status" value="1"/>
</dbReference>
<proteinExistence type="inferred from homology"/>
<keyword evidence="6" id="KW-1185">Reference proteome</keyword>
<sequence>MRLGIDFGTTRTVVACSDRGNYPVLSFQDESGNPVDWYPSVIAERRGELRFGFDALEVAADPEWTVLRSFKRLLSGPRTSPDFQVELGSTTLSGVELIARFLGSLREAILTRSNRPSVKRDEQLVAVVATPANAHGAQRFITLDAFHRAGFEVTALLNEPSAAGFEYSHRYHNTLTSRREHIVVYDLGGGTFDASLVHITGRRHEAIATSGSSQLGGDDFDAALVHLILEQVGLTRGGLPHRALALLVEQCREAKERLNPSSRRIVIDLESCLGDLAPAPEVTASVADYYDRCLPLVQRSIEAMHPVMAHLEAKSRTDDALTELAGIYVVGGASSLPVVGRVLREVFGRRVHRSPYPSAAVAIGLAIAVDDDAGFELSDRLSRHFGVFRESDSGRDVVFDPIFGRDARVPGRHDPATVHRRVYRAAHNVGRYRFVECGDLDPQGVPHGEITAFDAVYFPFDRNARNPGTRLADVPVQRLPGDGPLIQEEYAITKHGLVRLTITDLEAGYQRAYDVGAAPSAS</sequence>
<dbReference type="Gene3D" id="3.90.640.10">
    <property type="entry name" value="Actin, Chain A, domain 4"/>
    <property type="match status" value="1"/>
</dbReference>
<dbReference type="SUPFAM" id="SSF53067">
    <property type="entry name" value="Actin-like ATPase domain"/>
    <property type="match status" value="2"/>
</dbReference>
<evidence type="ECO:0000256" key="1">
    <source>
        <dbReference type="ARBA" id="ARBA00007381"/>
    </source>
</evidence>
<dbReference type="GO" id="GO:0005524">
    <property type="term" value="F:ATP binding"/>
    <property type="evidence" value="ECO:0007669"/>
    <property type="project" value="UniProtKB-KW"/>
</dbReference>
<dbReference type="Pfam" id="PF00012">
    <property type="entry name" value="HSP70"/>
    <property type="match status" value="1"/>
</dbReference>
<dbReference type="EMBL" id="CP012159">
    <property type="protein sequence ID" value="AKT37558.1"/>
    <property type="molecule type" value="Genomic_DNA"/>
</dbReference>
<evidence type="ECO:0000313" key="6">
    <source>
        <dbReference type="Proteomes" id="UP000067626"/>
    </source>
</evidence>
<dbReference type="GO" id="GO:0140662">
    <property type="term" value="F:ATP-dependent protein folding chaperone"/>
    <property type="evidence" value="ECO:0007669"/>
    <property type="project" value="InterPro"/>
</dbReference>
<name>A0A0K1EAH4_CHOCO</name>
<gene>
    <name evidence="5" type="ORF">CMC5_016990</name>
</gene>
<dbReference type="Gene3D" id="3.30.420.40">
    <property type="match status" value="2"/>
</dbReference>
<accession>A0A0K1EAH4</accession>
<dbReference type="PRINTS" id="PR00301">
    <property type="entry name" value="HEATSHOCK70"/>
</dbReference>
<dbReference type="RefSeq" id="WP_050429907.1">
    <property type="nucleotide sequence ID" value="NZ_CP012159.1"/>
</dbReference>
<dbReference type="KEGG" id="ccro:CMC5_016990"/>
<dbReference type="Proteomes" id="UP000067626">
    <property type="component" value="Chromosome"/>
</dbReference>
<dbReference type="AlphaFoldDB" id="A0A0K1EAH4"/>
<evidence type="ECO:0000313" key="5">
    <source>
        <dbReference type="EMBL" id="AKT37558.1"/>
    </source>
</evidence>
<dbReference type="STRING" id="52.CMC5_016990"/>
<reference evidence="5 6" key="1">
    <citation type="submission" date="2015-07" db="EMBL/GenBank/DDBJ databases">
        <title>Genome analysis of myxobacterium Chondromyces crocatus Cm c5 reveals a high potential for natural compound synthesis and the genetic basis for the loss of fruiting body formation.</title>
        <authorList>
            <person name="Zaburannyi N."/>
            <person name="Bunk B."/>
            <person name="Maier J."/>
            <person name="Overmann J."/>
            <person name="Mueller R."/>
        </authorList>
    </citation>
    <scope>NUCLEOTIDE SEQUENCE [LARGE SCALE GENOMIC DNA]</scope>
    <source>
        <strain evidence="5 6">Cm c5</strain>
    </source>
</reference>
<evidence type="ECO:0000256" key="2">
    <source>
        <dbReference type="ARBA" id="ARBA00022741"/>
    </source>
</evidence>
<dbReference type="PATRIC" id="fig|52.7.peg.1820"/>
<organism evidence="5 6">
    <name type="scientific">Chondromyces crocatus</name>
    <dbReference type="NCBI Taxonomy" id="52"/>
    <lineage>
        <taxon>Bacteria</taxon>
        <taxon>Pseudomonadati</taxon>
        <taxon>Myxococcota</taxon>
        <taxon>Polyangia</taxon>
        <taxon>Polyangiales</taxon>
        <taxon>Polyangiaceae</taxon>
        <taxon>Chondromyces</taxon>
    </lineage>
</organism>
<protein>
    <submittedName>
        <fullName evidence="5">Molecular chaperone Hsp70</fullName>
    </submittedName>
</protein>
<keyword evidence="2 4" id="KW-0547">Nucleotide-binding</keyword>
<comment type="similarity">
    <text evidence="1 4">Belongs to the heat shock protein 70 family.</text>
</comment>
<evidence type="ECO:0000256" key="3">
    <source>
        <dbReference type="ARBA" id="ARBA00022840"/>
    </source>
</evidence>
<dbReference type="InterPro" id="IPR018181">
    <property type="entry name" value="Heat_shock_70_CS"/>
</dbReference>
<evidence type="ECO:0000256" key="4">
    <source>
        <dbReference type="RuleBase" id="RU003322"/>
    </source>
</evidence>
<dbReference type="OrthoDB" id="9766019at2"/>